<dbReference type="InterPro" id="IPR016167">
    <property type="entry name" value="FAD-bd_PCMH_sub1"/>
</dbReference>
<dbReference type="PROSITE" id="PS51387">
    <property type="entry name" value="FAD_PCMH"/>
    <property type="match status" value="1"/>
</dbReference>
<keyword evidence="5" id="KW-0560">Oxidoreductase</keyword>
<keyword evidence="3" id="KW-0285">Flavoprotein</keyword>
<dbReference type="AlphaFoldDB" id="A0A1H3REY5"/>
<dbReference type="STRING" id="381665.SAMN05216554_2777"/>
<dbReference type="Gene3D" id="3.40.462.20">
    <property type="match status" value="1"/>
</dbReference>
<dbReference type="InterPro" id="IPR016166">
    <property type="entry name" value="FAD-bd_PCMH"/>
</dbReference>
<dbReference type="RefSeq" id="WP_092554817.1">
    <property type="nucleotide sequence ID" value="NZ_FNPZ01000003.1"/>
</dbReference>
<accession>A0A1H3REY5</accession>
<evidence type="ECO:0000256" key="5">
    <source>
        <dbReference type="ARBA" id="ARBA00023002"/>
    </source>
</evidence>
<evidence type="ECO:0000256" key="3">
    <source>
        <dbReference type="ARBA" id="ARBA00022630"/>
    </source>
</evidence>
<evidence type="ECO:0000313" key="8">
    <source>
        <dbReference type="EMBL" id="SDZ24196.1"/>
    </source>
</evidence>
<proteinExistence type="inferred from homology"/>
<evidence type="ECO:0000256" key="6">
    <source>
        <dbReference type="SAM" id="MobiDB-lite"/>
    </source>
</evidence>
<dbReference type="InterPro" id="IPR050416">
    <property type="entry name" value="FAD-linked_Oxidoreductase"/>
</dbReference>
<evidence type="ECO:0000256" key="2">
    <source>
        <dbReference type="ARBA" id="ARBA00005466"/>
    </source>
</evidence>
<keyword evidence="9" id="KW-1185">Reference proteome</keyword>
<comment type="cofactor">
    <cofactor evidence="1">
        <name>FAD</name>
        <dbReference type="ChEBI" id="CHEBI:57692"/>
    </cofactor>
</comment>
<name>A0A1H3REY5_9MICO</name>
<feature type="compositionally biased region" description="Basic and acidic residues" evidence="6">
    <location>
        <begin position="456"/>
        <end position="465"/>
    </location>
</feature>
<sequence>MSARDELPGRVVRPGDEEYDTARASWNLLVIREPSAIVFVQAVQDVVDAVGWARRNDVAFRVRSGRHSLEGWSSLDGGLVIDVSELKSVALDPDARTATVGAGLTQLEAVTALGAAGFATPTGTEGSVGLAGATLGGGFGLLTRAFGLASDNLLSVEIVTAAGIGGAEAITVDVTRHADLLWALRGAGNGGFGVVTALTYRIHPVPRAVYLTAHWTGLGDLDRVFEAWQRSAPTADVRLTSQLEIHRDDITMIAVSVRASVGETLGLLQPVLSIGHPEVSAVEGDWAGIYGGFQIPTPEEAANWKFASQFVTTPLPPEAIDVIASFMASAPTSECNYFANAFGGVVPTSEPPGGSVFAHRSALFYAEPGAGWGRRGGVPARDDPLTPECLRWVAAFEDALSPFVQGAYVNVPNAGAAGWQHSYWGSNVERLRQVKAAYDPYDVFRHPQSVSPEPGGDDHRASATP</sequence>
<protein>
    <submittedName>
        <fullName evidence="8">FAD/FMN-containing dehydrogenase</fullName>
    </submittedName>
</protein>
<dbReference type="InterPro" id="IPR016169">
    <property type="entry name" value="FAD-bd_PCMH_sub2"/>
</dbReference>
<gene>
    <name evidence="8" type="ORF">SAMN05216554_2777</name>
</gene>
<dbReference type="PANTHER" id="PTHR42973:SF39">
    <property type="entry name" value="FAD-BINDING PCMH-TYPE DOMAIN-CONTAINING PROTEIN"/>
    <property type="match status" value="1"/>
</dbReference>
<dbReference type="Gene3D" id="3.30.43.10">
    <property type="entry name" value="Uridine Diphospho-n-acetylenolpyruvylglucosamine Reductase, domain 2"/>
    <property type="match status" value="1"/>
</dbReference>
<dbReference type="GO" id="GO:0071949">
    <property type="term" value="F:FAD binding"/>
    <property type="evidence" value="ECO:0007669"/>
    <property type="project" value="InterPro"/>
</dbReference>
<dbReference type="Gene3D" id="3.30.465.10">
    <property type="match status" value="1"/>
</dbReference>
<dbReference type="Pfam" id="PF08031">
    <property type="entry name" value="BBE"/>
    <property type="match status" value="1"/>
</dbReference>
<reference evidence="8 9" key="1">
    <citation type="submission" date="2016-10" db="EMBL/GenBank/DDBJ databases">
        <authorList>
            <person name="de Groot N.N."/>
        </authorList>
    </citation>
    <scope>NUCLEOTIDE SEQUENCE [LARGE SCALE GENOMIC DNA]</scope>
    <source>
        <strain evidence="8 9">CGMCC 4.3491</strain>
    </source>
</reference>
<evidence type="ECO:0000313" key="9">
    <source>
        <dbReference type="Proteomes" id="UP000198891"/>
    </source>
</evidence>
<keyword evidence="4" id="KW-0274">FAD</keyword>
<dbReference type="GO" id="GO:0016491">
    <property type="term" value="F:oxidoreductase activity"/>
    <property type="evidence" value="ECO:0007669"/>
    <property type="project" value="UniProtKB-KW"/>
</dbReference>
<dbReference type="InterPro" id="IPR006094">
    <property type="entry name" value="Oxid_FAD_bind_N"/>
</dbReference>
<feature type="domain" description="FAD-binding PCMH-type" evidence="7">
    <location>
        <begin position="30"/>
        <end position="205"/>
    </location>
</feature>
<feature type="region of interest" description="Disordered" evidence="6">
    <location>
        <begin position="445"/>
        <end position="465"/>
    </location>
</feature>
<organism evidence="8 9">
    <name type="scientific">Herbiconiux ginsengi</name>
    <dbReference type="NCBI Taxonomy" id="381665"/>
    <lineage>
        <taxon>Bacteria</taxon>
        <taxon>Bacillati</taxon>
        <taxon>Actinomycetota</taxon>
        <taxon>Actinomycetes</taxon>
        <taxon>Micrococcales</taxon>
        <taxon>Microbacteriaceae</taxon>
        <taxon>Herbiconiux</taxon>
    </lineage>
</organism>
<dbReference type="Proteomes" id="UP000198891">
    <property type="component" value="Unassembled WGS sequence"/>
</dbReference>
<evidence type="ECO:0000256" key="1">
    <source>
        <dbReference type="ARBA" id="ARBA00001974"/>
    </source>
</evidence>
<dbReference type="OrthoDB" id="9775082at2"/>
<evidence type="ECO:0000256" key="4">
    <source>
        <dbReference type="ARBA" id="ARBA00022827"/>
    </source>
</evidence>
<dbReference type="EMBL" id="FNPZ01000003">
    <property type="protein sequence ID" value="SDZ24196.1"/>
    <property type="molecule type" value="Genomic_DNA"/>
</dbReference>
<comment type="similarity">
    <text evidence="2">Belongs to the oxygen-dependent FAD-linked oxidoreductase family.</text>
</comment>
<dbReference type="SUPFAM" id="SSF56176">
    <property type="entry name" value="FAD-binding/transporter-associated domain-like"/>
    <property type="match status" value="1"/>
</dbReference>
<evidence type="ECO:0000259" key="7">
    <source>
        <dbReference type="PROSITE" id="PS51387"/>
    </source>
</evidence>
<dbReference type="Pfam" id="PF01565">
    <property type="entry name" value="FAD_binding_4"/>
    <property type="match status" value="1"/>
</dbReference>
<dbReference type="InterPro" id="IPR036318">
    <property type="entry name" value="FAD-bd_PCMH-like_sf"/>
</dbReference>
<dbReference type="PANTHER" id="PTHR42973">
    <property type="entry name" value="BINDING OXIDOREDUCTASE, PUTATIVE (AFU_ORTHOLOGUE AFUA_1G17690)-RELATED"/>
    <property type="match status" value="1"/>
</dbReference>
<dbReference type="InterPro" id="IPR012951">
    <property type="entry name" value="BBE"/>
</dbReference>